<evidence type="ECO:0000256" key="1">
    <source>
        <dbReference type="ARBA" id="ARBA00004173"/>
    </source>
</evidence>
<feature type="region of interest" description="Disordered" evidence="9">
    <location>
        <begin position="287"/>
        <end position="323"/>
    </location>
</feature>
<evidence type="ECO:0000256" key="3">
    <source>
        <dbReference type="ARBA" id="ARBA00022946"/>
    </source>
</evidence>
<evidence type="ECO:0000256" key="8">
    <source>
        <dbReference type="ARBA" id="ARBA00035359"/>
    </source>
</evidence>
<dbReference type="GO" id="GO:0006412">
    <property type="term" value="P:translation"/>
    <property type="evidence" value="ECO:0007669"/>
    <property type="project" value="InterPro"/>
</dbReference>
<feature type="compositionally biased region" description="Basic residues" evidence="9">
    <location>
        <begin position="310"/>
        <end position="323"/>
    </location>
</feature>
<evidence type="ECO:0000313" key="11">
    <source>
        <dbReference type="Proteomes" id="UP001374579"/>
    </source>
</evidence>
<reference evidence="10 11" key="1">
    <citation type="submission" date="2024-02" db="EMBL/GenBank/DDBJ databases">
        <title>Chromosome-scale genome assembly of the rough periwinkle Littorina saxatilis.</title>
        <authorList>
            <person name="De Jode A."/>
            <person name="Faria R."/>
            <person name="Formenti G."/>
            <person name="Sims Y."/>
            <person name="Smith T.P."/>
            <person name="Tracey A."/>
            <person name="Wood J.M.D."/>
            <person name="Zagrodzka Z.B."/>
            <person name="Johannesson K."/>
            <person name="Butlin R.K."/>
            <person name="Leder E.H."/>
        </authorList>
    </citation>
    <scope>NUCLEOTIDE SEQUENCE [LARGE SCALE GENOMIC DNA]</scope>
    <source>
        <strain evidence="10">Snail1</strain>
        <tissue evidence="10">Muscle</tissue>
    </source>
</reference>
<comment type="subcellular location">
    <subcellularLocation>
        <location evidence="1">Mitochondrion</location>
    </subcellularLocation>
</comment>
<organism evidence="10 11">
    <name type="scientific">Littorina saxatilis</name>
    <dbReference type="NCBI Taxonomy" id="31220"/>
    <lineage>
        <taxon>Eukaryota</taxon>
        <taxon>Metazoa</taxon>
        <taxon>Spiralia</taxon>
        <taxon>Lophotrochozoa</taxon>
        <taxon>Mollusca</taxon>
        <taxon>Gastropoda</taxon>
        <taxon>Caenogastropoda</taxon>
        <taxon>Littorinimorpha</taxon>
        <taxon>Littorinoidea</taxon>
        <taxon>Littorinidae</taxon>
        <taxon>Littorina</taxon>
    </lineage>
</organism>
<dbReference type="GO" id="GO:0005762">
    <property type="term" value="C:mitochondrial large ribosomal subunit"/>
    <property type="evidence" value="ECO:0007669"/>
    <property type="project" value="TreeGrafter"/>
</dbReference>
<keyword evidence="11" id="KW-1185">Reference proteome</keyword>
<dbReference type="Gene3D" id="2.30.30.790">
    <property type="match status" value="1"/>
</dbReference>
<evidence type="ECO:0000256" key="2">
    <source>
        <dbReference type="ARBA" id="ARBA00005781"/>
    </source>
</evidence>
<evidence type="ECO:0000256" key="7">
    <source>
        <dbReference type="ARBA" id="ARBA00035288"/>
    </source>
</evidence>
<dbReference type="FunFam" id="2.30.30.790:FF:000002">
    <property type="entry name" value="39S ribosomal protein L19, mitochondrial"/>
    <property type="match status" value="1"/>
</dbReference>
<evidence type="ECO:0000313" key="10">
    <source>
        <dbReference type="EMBL" id="KAK7108001.1"/>
    </source>
</evidence>
<dbReference type="InterPro" id="IPR008991">
    <property type="entry name" value="Translation_prot_SH3-like_sf"/>
</dbReference>
<keyword evidence="5" id="KW-0496">Mitochondrion</keyword>
<accession>A0AAN9GH84</accession>
<evidence type="ECO:0000256" key="5">
    <source>
        <dbReference type="ARBA" id="ARBA00023128"/>
    </source>
</evidence>
<dbReference type="EMBL" id="JBAMIC010000004">
    <property type="protein sequence ID" value="KAK7108001.1"/>
    <property type="molecule type" value="Genomic_DNA"/>
</dbReference>
<name>A0AAN9GH84_9CAEN</name>
<dbReference type="InterPro" id="IPR038657">
    <property type="entry name" value="Ribosomal_bL19_sf"/>
</dbReference>
<protein>
    <recommendedName>
        <fullName evidence="7">Large ribosomal subunit protein bL19m</fullName>
    </recommendedName>
    <alternativeName>
        <fullName evidence="8">39S ribosomal protein L19, mitochondrial</fullName>
    </alternativeName>
</protein>
<dbReference type="InterPro" id="IPR001857">
    <property type="entry name" value="Ribosomal_bL19"/>
</dbReference>
<keyword evidence="6" id="KW-0687">Ribonucleoprotein</keyword>
<comment type="caution">
    <text evidence="10">The sequence shown here is derived from an EMBL/GenBank/DDBJ whole genome shotgun (WGS) entry which is preliminary data.</text>
</comment>
<dbReference type="PANTHER" id="PTHR15680">
    <property type="entry name" value="RIBOSOMAL PROTEIN L19"/>
    <property type="match status" value="1"/>
</dbReference>
<keyword evidence="4" id="KW-0689">Ribosomal protein</keyword>
<evidence type="ECO:0000256" key="9">
    <source>
        <dbReference type="SAM" id="MobiDB-lite"/>
    </source>
</evidence>
<evidence type="ECO:0000256" key="4">
    <source>
        <dbReference type="ARBA" id="ARBA00022980"/>
    </source>
</evidence>
<dbReference type="SUPFAM" id="SSF50104">
    <property type="entry name" value="Translation proteins SH3-like domain"/>
    <property type="match status" value="1"/>
</dbReference>
<dbReference type="GO" id="GO:0003735">
    <property type="term" value="F:structural constituent of ribosome"/>
    <property type="evidence" value="ECO:0007669"/>
    <property type="project" value="InterPro"/>
</dbReference>
<dbReference type="AlphaFoldDB" id="A0AAN9GH84"/>
<feature type="compositionally biased region" description="Basic and acidic residues" evidence="9">
    <location>
        <begin position="296"/>
        <end position="309"/>
    </location>
</feature>
<keyword evidence="3" id="KW-0809">Transit peptide</keyword>
<gene>
    <name evidence="10" type="ORF">V1264_015807</name>
</gene>
<dbReference type="Pfam" id="PF01245">
    <property type="entry name" value="Ribosomal_L19"/>
    <property type="match status" value="1"/>
</dbReference>
<evidence type="ECO:0000256" key="6">
    <source>
        <dbReference type="ARBA" id="ARBA00023274"/>
    </source>
</evidence>
<comment type="similarity">
    <text evidence="2">Belongs to the bacterial ribosomal protein bL19 family.</text>
</comment>
<dbReference type="PANTHER" id="PTHR15680:SF9">
    <property type="entry name" value="LARGE RIBOSOMAL SUBUNIT PROTEIN BL19M"/>
    <property type="match status" value="1"/>
</dbReference>
<dbReference type="Proteomes" id="UP001374579">
    <property type="component" value="Unassembled WGS sequence"/>
</dbReference>
<sequence length="323" mass="37968">MALLAHVARGCSRIPKLQLEAALSVRFQSTLSHNDTKARRARELRPRRNYLLNDEVEQHRKSLLQQSPEVEEIPVQQAEANVPRDFRHVMPEFLPDPNPLYRDRVTEKLERMDMYRRRTCIDIPEFYVGSIMAVTMADHHAPGKQSRFVGICIQRSGTGLRADFTLRNVIDGQGVEVRFDMYGASLQKIEVLKLEQRLDDELFYLRDAAQEYSTIPFDFEPVPLPKGATVPVNSTKVKLNPRPWLERWERHELKGVEDLNLPEKKYRRARQVAKPWERWDLMKRQRESINEDEEESIMKETYMETESTRRARGRQKASLKKTR</sequence>
<proteinExistence type="inferred from homology"/>